<dbReference type="EMBL" id="DS022303">
    <property type="protein sequence ID" value="OAJ39965.1"/>
    <property type="molecule type" value="Genomic_DNA"/>
</dbReference>
<dbReference type="Pfam" id="PF02181">
    <property type="entry name" value="FH2"/>
    <property type="match status" value="1"/>
</dbReference>
<feature type="compositionally biased region" description="Pro residues" evidence="2">
    <location>
        <begin position="1137"/>
        <end position="1146"/>
    </location>
</feature>
<dbReference type="Pfam" id="PF06367">
    <property type="entry name" value="Drf_FH3"/>
    <property type="match status" value="1"/>
</dbReference>
<dbReference type="InterPro" id="IPR016024">
    <property type="entry name" value="ARM-type_fold"/>
</dbReference>
<dbReference type="Gene3D" id="1.10.238.150">
    <property type="entry name" value="Formin, FH3 diaphanous domain"/>
    <property type="match status" value="1"/>
</dbReference>
<dbReference type="InterPro" id="IPR011989">
    <property type="entry name" value="ARM-like"/>
</dbReference>
<feature type="coiled-coil region" evidence="1">
    <location>
        <begin position="700"/>
        <end position="727"/>
    </location>
</feature>
<feature type="domain" description="GBD/FH3" evidence="3">
    <location>
        <begin position="99"/>
        <end position="474"/>
    </location>
</feature>
<dbReference type="VEuPathDB" id="FungiDB:BDEG_23756"/>
<dbReference type="GO" id="GO:0031267">
    <property type="term" value="F:small GTPase binding"/>
    <property type="evidence" value="ECO:0007669"/>
    <property type="project" value="InterPro"/>
</dbReference>
<dbReference type="PANTHER" id="PTHR45725:SF1">
    <property type="entry name" value="DISHEVELLED ASSOCIATED ACTIVATOR OF MORPHOGENESIS, ISOFORM D"/>
    <property type="match status" value="1"/>
</dbReference>
<keyword evidence="1" id="KW-0175">Coiled coil</keyword>
<reference evidence="5 6" key="2">
    <citation type="submission" date="2016-05" db="EMBL/GenBank/DDBJ databases">
        <title>Lineage-specific infection strategies underlie the spectrum of fungal disease in amphibians.</title>
        <authorList>
            <person name="Cuomo C.A."/>
            <person name="Farrer R.A."/>
            <person name="James T."/>
            <person name="Longcore J."/>
            <person name="Birren B."/>
        </authorList>
    </citation>
    <scope>NUCLEOTIDE SEQUENCE [LARGE SCALE GENOMIC DNA]</scope>
    <source>
        <strain evidence="5 6">JEL423</strain>
    </source>
</reference>
<dbReference type="Proteomes" id="UP000077115">
    <property type="component" value="Unassembled WGS sequence"/>
</dbReference>
<feature type="region of interest" description="Disordered" evidence="2">
    <location>
        <begin position="567"/>
        <end position="671"/>
    </location>
</feature>
<evidence type="ECO:0000313" key="5">
    <source>
        <dbReference type="EMBL" id="OAJ39965.1"/>
    </source>
</evidence>
<dbReference type="PROSITE" id="PS51444">
    <property type="entry name" value="FH2"/>
    <property type="match status" value="1"/>
</dbReference>
<organism evidence="5 6">
    <name type="scientific">Batrachochytrium dendrobatidis (strain JEL423)</name>
    <dbReference type="NCBI Taxonomy" id="403673"/>
    <lineage>
        <taxon>Eukaryota</taxon>
        <taxon>Fungi</taxon>
        <taxon>Fungi incertae sedis</taxon>
        <taxon>Chytridiomycota</taxon>
        <taxon>Chytridiomycota incertae sedis</taxon>
        <taxon>Chytridiomycetes</taxon>
        <taxon>Rhizophydiales</taxon>
        <taxon>Rhizophydiales incertae sedis</taxon>
        <taxon>Batrachochytrium</taxon>
    </lineage>
</organism>
<feature type="region of interest" description="Disordered" evidence="2">
    <location>
        <begin position="1"/>
        <end position="36"/>
    </location>
</feature>
<feature type="compositionally biased region" description="Pro residues" evidence="2">
    <location>
        <begin position="587"/>
        <end position="653"/>
    </location>
</feature>
<evidence type="ECO:0000256" key="2">
    <source>
        <dbReference type="SAM" id="MobiDB-lite"/>
    </source>
</evidence>
<dbReference type="SMART" id="SM00498">
    <property type="entry name" value="FH2"/>
    <property type="match status" value="1"/>
</dbReference>
<dbReference type="InterPro" id="IPR015425">
    <property type="entry name" value="FH2_Formin"/>
</dbReference>
<dbReference type="SMART" id="SM01140">
    <property type="entry name" value="Drf_GBD"/>
    <property type="match status" value="1"/>
</dbReference>
<evidence type="ECO:0000259" key="4">
    <source>
        <dbReference type="PROSITE" id="PS51444"/>
    </source>
</evidence>
<dbReference type="Pfam" id="PF06371">
    <property type="entry name" value="Drf_GBD"/>
    <property type="match status" value="1"/>
</dbReference>
<accession>A0A177WJT1</accession>
<dbReference type="Gene3D" id="1.25.10.10">
    <property type="entry name" value="Leucine-rich Repeat Variant"/>
    <property type="match status" value="1"/>
</dbReference>
<dbReference type="GO" id="GO:0003779">
    <property type="term" value="F:actin binding"/>
    <property type="evidence" value="ECO:0007669"/>
    <property type="project" value="InterPro"/>
</dbReference>
<dbReference type="InterPro" id="IPR010473">
    <property type="entry name" value="GTPase-bd"/>
</dbReference>
<evidence type="ECO:0008006" key="7">
    <source>
        <dbReference type="Google" id="ProtNLM"/>
    </source>
</evidence>
<feature type="region of interest" description="Disordered" evidence="2">
    <location>
        <begin position="1121"/>
        <end position="1160"/>
    </location>
</feature>
<gene>
    <name evidence="5" type="ORF">BDEG_23756</name>
</gene>
<dbReference type="AlphaFoldDB" id="A0A177WJT1"/>
<dbReference type="InterPro" id="IPR014768">
    <property type="entry name" value="GBD/FH3_dom"/>
</dbReference>
<dbReference type="Gene3D" id="1.20.58.2220">
    <property type="entry name" value="Formin, FH2 domain"/>
    <property type="match status" value="1"/>
</dbReference>
<dbReference type="InterPro" id="IPR042201">
    <property type="entry name" value="FH2_Formin_sf"/>
</dbReference>
<dbReference type="GO" id="GO:0030036">
    <property type="term" value="P:actin cytoskeleton organization"/>
    <property type="evidence" value="ECO:0007669"/>
    <property type="project" value="InterPro"/>
</dbReference>
<name>A0A177WJT1_BATDL</name>
<evidence type="ECO:0000313" key="6">
    <source>
        <dbReference type="Proteomes" id="UP000077115"/>
    </source>
</evidence>
<dbReference type="STRING" id="403673.A0A177WJT1"/>
<dbReference type="SMART" id="SM01139">
    <property type="entry name" value="Drf_FH3"/>
    <property type="match status" value="1"/>
</dbReference>
<dbReference type="InterPro" id="IPR051425">
    <property type="entry name" value="Formin_Homology"/>
</dbReference>
<dbReference type="PANTHER" id="PTHR45725">
    <property type="entry name" value="FORMIN HOMOLOGY 2 FAMILY MEMBER"/>
    <property type="match status" value="1"/>
</dbReference>
<dbReference type="InterPro" id="IPR010472">
    <property type="entry name" value="FH3_dom"/>
</dbReference>
<dbReference type="PROSITE" id="PS51232">
    <property type="entry name" value="GBD_FH3"/>
    <property type="match status" value="1"/>
</dbReference>
<reference evidence="5 6" key="1">
    <citation type="submission" date="2006-10" db="EMBL/GenBank/DDBJ databases">
        <title>The Genome Sequence of Batrachochytrium dendrobatidis JEL423.</title>
        <authorList>
            <consortium name="The Broad Institute Genome Sequencing Platform"/>
            <person name="Birren B."/>
            <person name="Lander E."/>
            <person name="Galagan J."/>
            <person name="Cuomo C."/>
            <person name="Devon K."/>
            <person name="Jaffe D."/>
            <person name="Butler J."/>
            <person name="Alvarez P."/>
            <person name="Gnerre S."/>
            <person name="Grabherr M."/>
            <person name="Kleber M."/>
            <person name="Mauceli E."/>
            <person name="Brockman W."/>
            <person name="Young S."/>
            <person name="LaButti K."/>
            <person name="Sykes S."/>
            <person name="DeCaprio D."/>
            <person name="Crawford M."/>
            <person name="Koehrsen M."/>
            <person name="Engels R."/>
            <person name="Montgomery P."/>
            <person name="Pearson M."/>
            <person name="Howarth C."/>
            <person name="Larson L."/>
            <person name="White J."/>
            <person name="O'Leary S."/>
            <person name="Kodira C."/>
            <person name="Zeng Q."/>
            <person name="Yandava C."/>
            <person name="Alvarado L."/>
            <person name="Longcore J."/>
            <person name="James T."/>
        </authorList>
    </citation>
    <scope>NUCLEOTIDE SEQUENCE [LARGE SCALE GENOMIC DNA]</scope>
    <source>
        <strain evidence="5 6">JEL423</strain>
    </source>
</reference>
<dbReference type="SUPFAM" id="SSF48371">
    <property type="entry name" value="ARM repeat"/>
    <property type="match status" value="1"/>
</dbReference>
<dbReference type="OrthoDB" id="1104827at2759"/>
<evidence type="ECO:0000259" key="3">
    <source>
        <dbReference type="PROSITE" id="PS51232"/>
    </source>
</evidence>
<evidence type="ECO:0000256" key="1">
    <source>
        <dbReference type="SAM" id="Coils"/>
    </source>
</evidence>
<protein>
    <recommendedName>
        <fullName evidence="7">FH2 domain-containing protein</fullName>
    </recommendedName>
</protein>
<feature type="coiled-coil region" evidence="1">
    <location>
        <begin position="1078"/>
        <end position="1105"/>
    </location>
</feature>
<dbReference type="SUPFAM" id="SSF101447">
    <property type="entry name" value="Formin homology 2 domain (FH2 domain)"/>
    <property type="match status" value="1"/>
</dbReference>
<proteinExistence type="predicted"/>
<feature type="domain" description="FH2" evidence="4">
    <location>
        <begin position="666"/>
        <end position="1088"/>
    </location>
</feature>
<sequence length="1160" mass="125709">MADLKKTQTPLSGNEGLKQALNISKDKESPGRSKTVLWKPWGKSTETLATASSNSHLNAISSPVKNPPTGLTIGTANGSIELGSSGVYSATSTSAMSPTGLPPEEVVNARFEVFLAELALPHQKAEQMRGMPSAKKWGLLIQREEKSNPIDTPGRLLYEPGAYVTLLQSGLSSSELAKELQSLDVAMRTQPISWVKQFLDGGGLPVLLRIITSLCSKKPNSNVTNDERNAQIYCIRAMKAQMSSAAGLSASLNHPDAVKALSLALNCATLRTRSMGIEVLAALCLIPPNGHSQVVHAMDYFQTLTSEPKRFSLLVHDLVNLELENGPEATNYRDYQAATITFFNALCGSPDEIEVRMALRAELVDLGLVDQIPALIKLDNDVINTQISIFQESAANDSELLSESISNSPIQFDSVDSIFSALKNQAIQSDAEKLLLRVLQNLILLPNDCFRRKKYWEFAAVVLKQFCLQRHGLAPDAGRLKMDVDAAIERLTERETNQQFSGLGSIADLTSPDAPDITRLDFESRPTSIENLGNELAASKSSAPPVSIKPVKIATSVNSAPLLSAPSNASEGVNGGDLSSPLSGSAGPPPPPPPPGFSGPPPPPPPPGSAGPPPPPPPPGFAGPPPPPPPPGSTGPPPPPPPPGFAGPPPPPGAKKGMALGSSLPVKPKLTPHVKMRQIQWTKISTDKVQSSLWKDFGMSASAEESIRREKLDLKELESIFQSASNNFAAGAGSIEDVAYGAGVSSPGARGPGDHDSPSKLKSVTVLDMKRANNVDIMLGRVKLSYSEIREALLQMQEDKISETLIKQLQVNKPTPEDIELIKEYTGGKDAKLSALGKAEQFLWEISKVPRLDQRLNVLNYKLKFQDRIIENKPQIEAVMEAATQLKDNKKIARLFQVILAIGNYMNADSSAKGGAFGFTLDSLTKLADVKSNDRKTSLLNYIVSTIDQKFSDLIDIGLSGSVLDRASKVSLVTISQEINELVRGMEGLERELQHPDTDTKGDMLKPYIEKFVKSQKQELEKVVTMHKKMEESFKKVVEYFGEDASATPALFAIFATFLVHLDRARKENIKFEVMSKSGEKSTRLAEKEQEKRKLKENVSKVINSDNKQIMDDLIFALKTGDHFKPPTKVNSDIPTRKPPPPPVTAPKPFSLIPNPMKKP</sequence>